<keyword evidence="4 7" id="KW-0067">ATP-binding</keyword>
<gene>
    <name evidence="7" type="ORF">SAMN02745216_01001</name>
</gene>
<dbReference type="GO" id="GO:0015807">
    <property type="term" value="P:L-amino acid transport"/>
    <property type="evidence" value="ECO:0007669"/>
    <property type="project" value="TreeGrafter"/>
</dbReference>
<sequence>MLTVDTVQVCYGKSPAVQDVSLRVAPGETVLLLGRNGAGKSTLLKSIMGVEPPCSGRIIFQDRPITGSSPCKIARQGICYIPEDRQVFSNLLVLENLEMGMLAHKNRLDRRESLERVFSYFPRLKERLGQQAGSLSGGEQQMLAIARGLVSKPQLMLVDEPTEGLMPILVDEVAGILRRLREEGVAILLVEQNYPMAMSLGEDLSVYFMEKGRILKHGNIKEFLAGFDDPDHWMKM</sequence>
<keyword evidence="8" id="KW-1185">Reference proteome</keyword>
<evidence type="ECO:0000256" key="5">
    <source>
        <dbReference type="ARBA" id="ARBA00022970"/>
    </source>
</evidence>
<dbReference type="GO" id="GO:0005524">
    <property type="term" value="F:ATP binding"/>
    <property type="evidence" value="ECO:0007669"/>
    <property type="project" value="UniProtKB-KW"/>
</dbReference>
<dbReference type="SMART" id="SM00382">
    <property type="entry name" value="AAA"/>
    <property type="match status" value="1"/>
</dbReference>
<protein>
    <submittedName>
        <fullName evidence="7">Amino acid/amide ABC transporter ATP-binding protein 2, HAAT family</fullName>
    </submittedName>
</protein>
<dbReference type="EMBL" id="FQZU01000004">
    <property type="protein sequence ID" value="SHJ08826.1"/>
    <property type="molecule type" value="Genomic_DNA"/>
</dbReference>
<evidence type="ECO:0000313" key="7">
    <source>
        <dbReference type="EMBL" id="SHJ08826.1"/>
    </source>
</evidence>
<name>A0A1M6GFT0_9BACT</name>
<evidence type="ECO:0000256" key="3">
    <source>
        <dbReference type="ARBA" id="ARBA00022741"/>
    </source>
</evidence>
<dbReference type="InterPro" id="IPR017871">
    <property type="entry name" value="ABC_transporter-like_CS"/>
</dbReference>
<dbReference type="InterPro" id="IPR003593">
    <property type="entry name" value="AAA+_ATPase"/>
</dbReference>
<dbReference type="Pfam" id="PF00005">
    <property type="entry name" value="ABC_tran"/>
    <property type="match status" value="1"/>
</dbReference>
<dbReference type="PROSITE" id="PS00211">
    <property type="entry name" value="ABC_TRANSPORTER_1"/>
    <property type="match status" value="1"/>
</dbReference>
<dbReference type="PANTHER" id="PTHR43820">
    <property type="entry name" value="HIGH-AFFINITY BRANCHED-CHAIN AMINO ACID TRANSPORT ATP-BINDING PROTEIN LIVF"/>
    <property type="match status" value="1"/>
</dbReference>
<evidence type="ECO:0000256" key="1">
    <source>
        <dbReference type="ARBA" id="ARBA00005417"/>
    </source>
</evidence>
<proteinExistence type="inferred from homology"/>
<dbReference type="OrthoDB" id="9780436at2"/>
<dbReference type="Gene3D" id="3.40.50.300">
    <property type="entry name" value="P-loop containing nucleotide triphosphate hydrolases"/>
    <property type="match status" value="1"/>
</dbReference>
<reference evidence="8" key="1">
    <citation type="submission" date="2016-11" db="EMBL/GenBank/DDBJ databases">
        <authorList>
            <person name="Varghese N."/>
            <person name="Submissions S."/>
        </authorList>
    </citation>
    <scope>NUCLEOTIDE SEQUENCE [LARGE SCALE GENOMIC DNA]</scope>
    <source>
        <strain evidence="8">DSM 16219</strain>
    </source>
</reference>
<dbReference type="InterPro" id="IPR052156">
    <property type="entry name" value="BCAA_Transport_ATP-bd_LivF"/>
</dbReference>
<dbReference type="AlphaFoldDB" id="A0A1M6GFT0"/>
<keyword evidence="2" id="KW-0813">Transport</keyword>
<dbReference type="GO" id="GO:0016887">
    <property type="term" value="F:ATP hydrolysis activity"/>
    <property type="evidence" value="ECO:0007669"/>
    <property type="project" value="InterPro"/>
</dbReference>
<evidence type="ECO:0000259" key="6">
    <source>
        <dbReference type="PROSITE" id="PS50893"/>
    </source>
</evidence>
<dbReference type="PANTHER" id="PTHR43820:SF4">
    <property type="entry name" value="HIGH-AFFINITY BRANCHED-CHAIN AMINO ACID TRANSPORT ATP-BINDING PROTEIN LIVF"/>
    <property type="match status" value="1"/>
</dbReference>
<accession>A0A1M6GFT0</accession>
<dbReference type="InterPro" id="IPR003439">
    <property type="entry name" value="ABC_transporter-like_ATP-bd"/>
</dbReference>
<comment type="similarity">
    <text evidence="1">Belongs to the ABC transporter superfamily.</text>
</comment>
<keyword evidence="3" id="KW-0547">Nucleotide-binding</keyword>
<organism evidence="7 8">
    <name type="scientific">Desulfatibacillum alkenivorans DSM 16219</name>
    <dbReference type="NCBI Taxonomy" id="1121393"/>
    <lineage>
        <taxon>Bacteria</taxon>
        <taxon>Pseudomonadati</taxon>
        <taxon>Thermodesulfobacteriota</taxon>
        <taxon>Desulfobacteria</taxon>
        <taxon>Desulfobacterales</taxon>
        <taxon>Desulfatibacillaceae</taxon>
        <taxon>Desulfatibacillum</taxon>
    </lineage>
</organism>
<dbReference type="InterPro" id="IPR027417">
    <property type="entry name" value="P-loop_NTPase"/>
</dbReference>
<evidence type="ECO:0000313" key="8">
    <source>
        <dbReference type="Proteomes" id="UP000183994"/>
    </source>
</evidence>
<evidence type="ECO:0000256" key="4">
    <source>
        <dbReference type="ARBA" id="ARBA00022840"/>
    </source>
</evidence>
<dbReference type="Proteomes" id="UP000183994">
    <property type="component" value="Unassembled WGS sequence"/>
</dbReference>
<keyword evidence="5" id="KW-0029">Amino-acid transport</keyword>
<dbReference type="RefSeq" id="WP_073473592.1">
    <property type="nucleotide sequence ID" value="NZ_FQZU01000004.1"/>
</dbReference>
<dbReference type="CDD" id="cd03224">
    <property type="entry name" value="ABC_TM1139_LivF_branched"/>
    <property type="match status" value="1"/>
</dbReference>
<dbReference type="STRING" id="1121393.SAMN02745216_01001"/>
<dbReference type="PROSITE" id="PS50893">
    <property type="entry name" value="ABC_TRANSPORTER_2"/>
    <property type="match status" value="1"/>
</dbReference>
<evidence type="ECO:0000256" key="2">
    <source>
        <dbReference type="ARBA" id="ARBA00022448"/>
    </source>
</evidence>
<dbReference type="SUPFAM" id="SSF52540">
    <property type="entry name" value="P-loop containing nucleoside triphosphate hydrolases"/>
    <property type="match status" value="1"/>
</dbReference>
<feature type="domain" description="ABC transporter" evidence="6">
    <location>
        <begin position="1"/>
        <end position="236"/>
    </location>
</feature>
<dbReference type="GO" id="GO:0015658">
    <property type="term" value="F:branched-chain amino acid transmembrane transporter activity"/>
    <property type="evidence" value="ECO:0007669"/>
    <property type="project" value="TreeGrafter"/>
</dbReference>